<feature type="transmembrane region" description="Helical" evidence="15">
    <location>
        <begin position="108"/>
        <end position="126"/>
    </location>
</feature>
<dbReference type="AlphaFoldDB" id="I7M5Y9"/>
<comment type="catalytic activity">
    <reaction evidence="8">
        <text>D-glucose(out) = D-glucose(in)</text>
        <dbReference type="Rhea" id="RHEA:60376"/>
        <dbReference type="ChEBI" id="CHEBI:4167"/>
    </reaction>
    <physiologicalReaction direction="left-to-right" evidence="8">
        <dbReference type="Rhea" id="RHEA:60377"/>
    </physiologicalReaction>
</comment>
<dbReference type="PROSITE" id="PS50850">
    <property type="entry name" value="MFS"/>
    <property type="match status" value="1"/>
</dbReference>
<dbReference type="RefSeq" id="XP_001031496.1">
    <property type="nucleotide sequence ID" value="XM_001031496.3"/>
</dbReference>
<dbReference type="PANTHER" id="PTHR48020:SF12">
    <property type="entry name" value="PROTON MYO-INOSITOL COTRANSPORTER"/>
    <property type="match status" value="1"/>
</dbReference>
<dbReference type="EMBL" id="GG662466">
    <property type="protein sequence ID" value="EAR83833.1"/>
    <property type="molecule type" value="Genomic_DNA"/>
</dbReference>
<protein>
    <recommendedName>
        <fullName evidence="13">Hexose transporter 1</fullName>
    </recommendedName>
</protein>
<feature type="transmembrane region" description="Helical" evidence="15">
    <location>
        <begin position="279"/>
        <end position="305"/>
    </location>
</feature>
<feature type="compositionally biased region" description="Polar residues" evidence="14">
    <location>
        <begin position="8"/>
        <end position="19"/>
    </location>
</feature>
<evidence type="ECO:0000256" key="13">
    <source>
        <dbReference type="ARBA" id="ARBA00044780"/>
    </source>
</evidence>
<dbReference type="eggNOG" id="KOG0569">
    <property type="taxonomic scope" value="Eukaryota"/>
</dbReference>
<evidence type="ECO:0000256" key="7">
    <source>
        <dbReference type="ARBA" id="ARBA00044637"/>
    </source>
</evidence>
<comment type="catalytic activity">
    <reaction evidence="10">
        <text>D-mannose(out) = D-mannose(in)</text>
        <dbReference type="Rhea" id="RHEA:78391"/>
        <dbReference type="ChEBI" id="CHEBI:4208"/>
    </reaction>
    <physiologicalReaction direction="left-to-right" evidence="10">
        <dbReference type="Rhea" id="RHEA:78392"/>
    </physiologicalReaction>
</comment>
<dbReference type="SUPFAM" id="SSF103473">
    <property type="entry name" value="MFS general substrate transporter"/>
    <property type="match status" value="1"/>
</dbReference>
<dbReference type="Pfam" id="PF00083">
    <property type="entry name" value="Sugar_tr"/>
    <property type="match status" value="1"/>
</dbReference>
<evidence type="ECO:0000256" key="8">
    <source>
        <dbReference type="ARBA" id="ARBA00044648"/>
    </source>
</evidence>
<feature type="transmembrane region" description="Helical" evidence="15">
    <location>
        <begin position="344"/>
        <end position="366"/>
    </location>
</feature>
<feature type="region of interest" description="Disordered" evidence="14">
    <location>
        <begin position="1"/>
        <end position="21"/>
    </location>
</feature>
<name>I7M5Y9_TETTS</name>
<dbReference type="InParanoid" id="I7M5Y9"/>
<feature type="transmembrane region" description="Helical" evidence="15">
    <location>
        <begin position="434"/>
        <end position="453"/>
    </location>
</feature>
<dbReference type="GO" id="GO:0016020">
    <property type="term" value="C:membrane"/>
    <property type="evidence" value="ECO:0007669"/>
    <property type="project" value="UniProtKB-SubCell"/>
</dbReference>
<dbReference type="InterPro" id="IPR020846">
    <property type="entry name" value="MFS_dom"/>
</dbReference>
<feature type="transmembrane region" description="Helical" evidence="15">
    <location>
        <begin position="163"/>
        <end position="183"/>
    </location>
</feature>
<evidence type="ECO:0000256" key="9">
    <source>
        <dbReference type="ARBA" id="ARBA00044656"/>
    </source>
</evidence>
<dbReference type="PANTHER" id="PTHR48020">
    <property type="entry name" value="PROTON MYO-INOSITOL COTRANSPORTER"/>
    <property type="match status" value="1"/>
</dbReference>
<dbReference type="Proteomes" id="UP000009168">
    <property type="component" value="Unassembled WGS sequence"/>
</dbReference>
<keyword evidence="4 15" id="KW-0812">Transmembrane</keyword>
<evidence type="ECO:0000256" key="14">
    <source>
        <dbReference type="SAM" id="MobiDB-lite"/>
    </source>
</evidence>
<keyword evidence="5 15" id="KW-1133">Transmembrane helix</keyword>
<evidence type="ECO:0000256" key="12">
    <source>
        <dbReference type="ARBA" id="ARBA00044710"/>
    </source>
</evidence>
<dbReference type="OrthoDB" id="6612291at2759"/>
<reference evidence="18" key="1">
    <citation type="journal article" date="2006" name="PLoS Biol.">
        <title>Macronuclear genome sequence of the ciliate Tetrahymena thermophila, a model eukaryote.</title>
        <authorList>
            <person name="Eisen J.A."/>
            <person name="Coyne R.S."/>
            <person name="Wu M."/>
            <person name="Wu D."/>
            <person name="Thiagarajan M."/>
            <person name="Wortman J.R."/>
            <person name="Badger J.H."/>
            <person name="Ren Q."/>
            <person name="Amedeo P."/>
            <person name="Jones K.M."/>
            <person name="Tallon L.J."/>
            <person name="Delcher A.L."/>
            <person name="Salzberg S.L."/>
            <person name="Silva J.C."/>
            <person name="Haas B.J."/>
            <person name="Majoros W.H."/>
            <person name="Farzad M."/>
            <person name="Carlton J.M."/>
            <person name="Smith R.K. Jr."/>
            <person name="Garg J."/>
            <person name="Pearlman R.E."/>
            <person name="Karrer K.M."/>
            <person name="Sun L."/>
            <person name="Manning G."/>
            <person name="Elde N.C."/>
            <person name="Turkewitz A.P."/>
            <person name="Asai D.J."/>
            <person name="Wilkes D.E."/>
            <person name="Wang Y."/>
            <person name="Cai H."/>
            <person name="Collins K."/>
            <person name="Stewart B.A."/>
            <person name="Lee S.R."/>
            <person name="Wilamowska K."/>
            <person name="Weinberg Z."/>
            <person name="Ruzzo W.L."/>
            <person name="Wloga D."/>
            <person name="Gaertig J."/>
            <person name="Frankel J."/>
            <person name="Tsao C.-C."/>
            <person name="Gorovsky M.A."/>
            <person name="Keeling P.J."/>
            <person name="Waller R.F."/>
            <person name="Patron N.J."/>
            <person name="Cherry J.M."/>
            <person name="Stover N.A."/>
            <person name="Krieger C.J."/>
            <person name="del Toro C."/>
            <person name="Ryder H.F."/>
            <person name="Williamson S.C."/>
            <person name="Barbeau R.A."/>
            <person name="Hamilton E.P."/>
            <person name="Orias E."/>
        </authorList>
    </citation>
    <scope>NUCLEOTIDE SEQUENCE [LARGE SCALE GENOMIC DNA]</scope>
    <source>
        <strain evidence="18">SB210</strain>
    </source>
</reference>
<evidence type="ECO:0000313" key="18">
    <source>
        <dbReference type="Proteomes" id="UP000009168"/>
    </source>
</evidence>
<evidence type="ECO:0000256" key="10">
    <source>
        <dbReference type="ARBA" id="ARBA00044662"/>
    </source>
</evidence>
<keyword evidence="3" id="KW-0813">Transport</keyword>
<keyword evidence="18" id="KW-1185">Reference proteome</keyword>
<proteinExistence type="predicted"/>
<evidence type="ECO:0000259" key="16">
    <source>
        <dbReference type="PROSITE" id="PS50850"/>
    </source>
</evidence>
<feature type="transmembrane region" description="Helical" evidence="15">
    <location>
        <begin position="75"/>
        <end position="96"/>
    </location>
</feature>
<feature type="transmembrane region" description="Helical" evidence="15">
    <location>
        <begin position="33"/>
        <end position="55"/>
    </location>
</feature>
<dbReference type="Gene3D" id="1.20.1250.20">
    <property type="entry name" value="MFS general substrate transporter like domains"/>
    <property type="match status" value="1"/>
</dbReference>
<dbReference type="STRING" id="312017.I7M5Y9"/>
<dbReference type="PRINTS" id="PR00171">
    <property type="entry name" value="SUGRTRNSPORT"/>
</dbReference>
<dbReference type="HOGENOM" id="CLU_001265_30_3_1"/>
<comment type="subunit">
    <text evidence="2">Homodimer.</text>
</comment>
<evidence type="ECO:0000256" key="1">
    <source>
        <dbReference type="ARBA" id="ARBA00004141"/>
    </source>
</evidence>
<feature type="transmembrane region" description="Helical" evidence="15">
    <location>
        <begin position="198"/>
        <end position="221"/>
    </location>
</feature>
<gene>
    <name evidence="17" type="ORF">TTHERM_00823960</name>
</gene>
<comment type="catalytic activity">
    <reaction evidence="7">
        <text>D-galactose(in) = D-galactose(out)</text>
        <dbReference type="Rhea" id="RHEA:34915"/>
        <dbReference type="ChEBI" id="CHEBI:4139"/>
    </reaction>
    <physiologicalReaction direction="right-to-left" evidence="7">
        <dbReference type="Rhea" id="RHEA:34917"/>
    </physiologicalReaction>
</comment>
<dbReference type="GeneID" id="7842730"/>
<comment type="catalytic activity">
    <reaction evidence="9">
        <text>D-xylose(out) = D-xylose(in)</text>
        <dbReference type="Rhea" id="RHEA:78427"/>
        <dbReference type="ChEBI" id="CHEBI:53455"/>
    </reaction>
    <physiologicalReaction direction="left-to-right" evidence="9">
        <dbReference type="Rhea" id="RHEA:78428"/>
    </physiologicalReaction>
</comment>
<comment type="catalytic activity">
    <reaction evidence="12">
        <text>D-fructose(out) = D-fructose(in)</text>
        <dbReference type="Rhea" id="RHEA:60372"/>
        <dbReference type="ChEBI" id="CHEBI:37721"/>
    </reaction>
    <physiologicalReaction direction="left-to-right" evidence="12">
        <dbReference type="Rhea" id="RHEA:60373"/>
    </physiologicalReaction>
</comment>
<feature type="transmembrane region" description="Helical" evidence="15">
    <location>
        <begin position="409"/>
        <end position="428"/>
    </location>
</feature>
<dbReference type="InterPro" id="IPR003663">
    <property type="entry name" value="Sugar/inositol_transpt"/>
</dbReference>
<organism evidence="17 18">
    <name type="scientific">Tetrahymena thermophila (strain SB210)</name>
    <dbReference type="NCBI Taxonomy" id="312017"/>
    <lineage>
        <taxon>Eukaryota</taxon>
        <taxon>Sar</taxon>
        <taxon>Alveolata</taxon>
        <taxon>Ciliophora</taxon>
        <taxon>Intramacronucleata</taxon>
        <taxon>Oligohymenophorea</taxon>
        <taxon>Hymenostomatida</taxon>
        <taxon>Tetrahymenina</taxon>
        <taxon>Tetrahymenidae</taxon>
        <taxon>Tetrahymena</taxon>
    </lineage>
</organism>
<evidence type="ECO:0000256" key="3">
    <source>
        <dbReference type="ARBA" id="ARBA00022448"/>
    </source>
</evidence>
<dbReference type="OMA" id="VMVVFAC"/>
<feature type="domain" description="Major facilitator superfamily (MFS) profile" evidence="16">
    <location>
        <begin position="39"/>
        <end position="457"/>
    </location>
</feature>
<evidence type="ECO:0000256" key="11">
    <source>
        <dbReference type="ARBA" id="ARBA00044668"/>
    </source>
</evidence>
<evidence type="ECO:0000256" key="5">
    <source>
        <dbReference type="ARBA" id="ARBA00022989"/>
    </source>
</evidence>
<dbReference type="InterPro" id="IPR005828">
    <property type="entry name" value="MFS_sugar_transport-like"/>
</dbReference>
<dbReference type="InterPro" id="IPR036259">
    <property type="entry name" value="MFS_trans_sf"/>
</dbReference>
<dbReference type="InterPro" id="IPR050814">
    <property type="entry name" value="Myo-inositol_Transporter"/>
</dbReference>
<evidence type="ECO:0000256" key="2">
    <source>
        <dbReference type="ARBA" id="ARBA00011738"/>
    </source>
</evidence>
<sequence length="494" mass="56540">MEKDFKQEQAQSKSTDNSMQSAQEQNQQQYLSFWHILSNVLVSNLGILYFGYQISVMSLAQNTVFVVYSLKESQYNFYSSLLSAAIPFGAIFGAIIPGSLLLHSSRKNSMIFSDIIATIFAFLSLYDDINVLLLTRFLAGFILGLNSSLVLKYTNEITPISLTGIMGIVYSIAITFGILIASINGQFFSENPNKEDKYIYFVLLFPIVFTISRPILLLVFFNHDTPFYYIVSNQSEKCREFLMQIYKPQYVDQILQEVQQEAAKQGIQEKAQTQNSKPFFVGCVLQIIQQFSGINAVLMYLGQIFQKEHFSFRMTNLLTLASNFIFLISAFLSYFFVEKYSRRGILMSGSTLSGIFLLSLAILYIIDNQQLQFLQFILISCYYVAFNFSLGPVIWLYCSEILQSKEFSIATSINWICATIVVVSIPYFDKLWPLFIFFSLVCFFCTIFTLLIVKETKDKSKIEIINLYNPHQSDLQGEYQSINKNTPDSVSYVD</sequence>
<accession>I7M5Y9</accession>
<evidence type="ECO:0000256" key="15">
    <source>
        <dbReference type="SAM" id="Phobius"/>
    </source>
</evidence>
<feature type="transmembrane region" description="Helical" evidence="15">
    <location>
        <begin position="317"/>
        <end position="337"/>
    </location>
</feature>
<evidence type="ECO:0000313" key="17">
    <source>
        <dbReference type="EMBL" id="EAR83833.1"/>
    </source>
</evidence>
<comment type="subcellular location">
    <subcellularLocation>
        <location evidence="1">Membrane</location>
        <topology evidence="1">Multi-pass membrane protein</topology>
    </subcellularLocation>
</comment>
<dbReference type="KEGG" id="tet:TTHERM_00823960"/>
<keyword evidence="6 15" id="KW-0472">Membrane</keyword>
<evidence type="ECO:0000256" key="4">
    <source>
        <dbReference type="ARBA" id="ARBA00022692"/>
    </source>
</evidence>
<comment type="catalytic activity">
    <reaction evidence="11">
        <text>D-glucosamine(out) = D-glucosamine(in)</text>
        <dbReference type="Rhea" id="RHEA:78423"/>
        <dbReference type="ChEBI" id="CHEBI:58723"/>
    </reaction>
    <physiologicalReaction direction="left-to-right" evidence="11">
        <dbReference type="Rhea" id="RHEA:78424"/>
    </physiologicalReaction>
</comment>
<feature type="transmembrane region" description="Helical" evidence="15">
    <location>
        <begin position="372"/>
        <end position="397"/>
    </location>
</feature>
<dbReference type="GO" id="GO:0022857">
    <property type="term" value="F:transmembrane transporter activity"/>
    <property type="evidence" value="ECO:0007669"/>
    <property type="project" value="InterPro"/>
</dbReference>
<feature type="transmembrane region" description="Helical" evidence="15">
    <location>
        <begin position="132"/>
        <end position="151"/>
    </location>
</feature>
<evidence type="ECO:0000256" key="6">
    <source>
        <dbReference type="ARBA" id="ARBA00023136"/>
    </source>
</evidence>